<dbReference type="Gene3D" id="2.60.120.10">
    <property type="entry name" value="Jelly Rolls"/>
    <property type="match status" value="1"/>
</dbReference>
<organism evidence="2 3">
    <name type="scientific">Psylliodes chrysocephalus</name>
    <dbReference type="NCBI Taxonomy" id="3402493"/>
    <lineage>
        <taxon>Eukaryota</taxon>
        <taxon>Metazoa</taxon>
        <taxon>Ecdysozoa</taxon>
        <taxon>Arthropoda</taxon>
        <taxon>Hexapoda</taxon>
        <taxon>Insecta</taxon>
        <taxon>Pterygota</taxon>
        <taxon>Neoptera</taxon>
        <taxon>Endopterygota</taxon>
        <taxon>Coleoptera</taxon>
        <taxon>Polyphaga</taxon>
        <taxon>Cucujiformia</taxon>
        <taxon>Chrysomeloidea</taxon>
        <taxon>Chrysomelidae</taxon>
        <taxon>Galerucinae</taxon>
        <taxon>Alticini</taxon>
        <taxon>Psylliodes</taxon>
    </lineage>
</organism>
<dbReference type="InterPro" id="IPR011051">
    <property type="entry name" value="RmlC_Cupin_sf"/>
</dbReference>
<feature type="compositionally biased region" description="Basic and acidic residues" evidence="1">
    <location>
        <begin position="126"/>
        <end position="136"/>
    </location>
</feature>
<dbReference type="Proteomes" id="UP001153636">
    <property type="component" value="Chromosome 10"/>
</dbReference>
<feature type="region of interest" description="Disordered" evidence="1">
    <location>
        <begin position="934"/>
        <end position="987"/>
    </location>
</feature>
<feature type="region of interest" description="Disordered" evidence="1">
    <location>
        <begin position="119"/>
        <end position="245"/>
    </location>
</feature>
<feature type="compositionally biased region" description="Basic residues" evidence="1">
    <location>
        <begin position="950"/>
        <end position="962"/>
    </location>
</feature>
<dbReference type="CDD" id="cd02208">
    <property type="entry name" value="cupin_RmlC-like"/>
    <property type="match status" value="1"/>
</dbReference>
<feature type="region of interest" description="Disordered" evidence="1">
    <location>
        <begin position="1417"/>
        <end position="1447"/>
    </location>
</feature>
<feature type="region of interest" description="Disordered" evidence="1">
    <location>
        <begin position="1168"/>
        <end position="1201"/>
    </location>
</feature>
<feature type="region of interest" description="Disordered" evidence="1">
    <location>
        <begin position="1"/>
        <end position="43"/>
    </location>
</feature>
<feature type="compositionally biased region" description="Basic and acidic residues" evidence="1">
    <location>
        <begin position="1168"/>
        <end position="1177"/>
    </location>
</feature>
<feature type="region of interest" description="Disordered" evidence="1">
    <location>
        <begin position="640"/>
        <end position="663"/>
    </location>
</feature>
<feature type="compositionally biased region" description="Basic and acidic residues" evidence="1">
    <location>
        <begin position="845"/>
        <end position="854"/>
    </location>
</feature>
<dbReference type="SUPFAM" id="SSF51182">
    <property type="entry name" value="RmlC-like cupins"/>
    <property type="match status" value="1"/>
</dbReference>
<proteinExistence type="predicted"/>
<feature type="region of interest" description="Disordered" evidence="1">
    <location>
        <begin position="1293"/>
        <end position="1313"/>
    </location>
</feature>
<evidence type="ECO:0000313" key="2">
    <source>
        <dbReference type="EMBL" id="CAH1100555.1"/>
    </source>
</evidence>
<feature type="compositionally biased region" description="Basic and acidic residues" evidence="1">
    <location>
        <begin position="885"/>
        <end position="894"/>
    </location>
</feature>
<name>A0A9P0CIN3_9CUCU</name>
<feature type="region of interest" description="Disordered" evidence="1">
    <location>
        <begin position="1011"/>
        <end position="1059"/>
    </location>
</feature>
<dbReference type="EMBL" id="OV651822">
    <property type="protein sequence ID" value="CAH1100555.1"/>
    <property type="molecule type" value="Genomic_DNA"/>
</dbReference>
<feature type="region of interest" description="Disordered" evidence="1">
    <location>
        <begin position="884"/>
        <end position="910"/>
    </location>
</feature>
<feature type="compositionally biased region" description="Basic residues" evidence="1">
    <location>
        <begin position="798"/>
        <end position="811"/>
    </location>
</feature>
<feature type="compositionally biased region" description="Basic residues" evidence="1">
    <location>
        <begin position="1034"/>
        <end position="1045"/>
    </location>
</feature>
<dbReference type="InterPro" id="IPR014710">
    <property type="entry name" value="RmlC-like_jellyroll"/>
</dbReference>
<protein>
    <recommendedName>
        <fullName evidence="4">Centromere protein C</fullName>
    </recommendedName>
</protein>
<dbReference type="OrthoDB" id="6784735at2759"/>
<evidence type="ECO:0008006" key="4">
    <source>
        <dbReference type="Google" id="ProtNLM"/>
    </source>
</evidence>
<evidence type="ECO:0000313" key="3">
    <source>
        <dbReference type="Proteomes" id="UP001153636"/>
    </source>
</evidence>
<feature type="compositionally biased region" description="Polar residues" evidence="1">
    <location>
        <begin position="199"/>
        <end position="208"/>
    </location>
</feature>
<gene>
    <name evidence="2" type="ORF">PSYICH_LOCUS1881</name>
</gene>
<keyword evidence="3" id="KW-1185">Reference proteome</keyword>
<accession>A0A9P0CIN3</accession>
<reference evidence="2" key="1">
    <citation type="submission" date="2022-01" db="EMBL/GenBank/DDBJ databases">
        <authorList>
            <person name="King R."/>
        </authorList>
    </citation>
    <scope>NUCLEOTIDE SEQUENCE</scope>
</reference>
<feature type="compositionally biased region" description="Basic and acidic residues" evidence="1">
    <location>
        <begin position="934"/>
        <end position="949"/>
    </location>
</feature>
<sequence>MSRAKNKISKITSPLASSSDSSSGLENDELPNQLKNLINKDDIPRRKKKIWDDQIQPIKFRPSIVQRALIRNVYTSTPSNKNLAKLFFPSDSSYSPIDLIDTEVERKLKQKKYSNTNLISDSSCDESNKNRQDKNTTHTSRLKTQKNKSEAPVGGCLFNDIDKNTSPMRFENKSQTLKKRSDSPENSCLFYDKDISPVRCSNKSQTQKEQSDSPASSSSSDDEDKKILPMRCSNKSQTQKKKSHSLANSCLFEDNDKNVSHSNMSQIDLICRRLRRKSETNKDDMYKFKSLKLLGKMTTSLNGTTKQYSKRADSSEPNKFLKKRVCAGTQRFSKQLLSQNHLSTINSEDDNCRLHESESNKNKSNLIEVKKSSSKFRNSVDLDKNEMAKETAKNSRNNTPLLSKIISRNNSKANFSHQNVTLRKSNIIADRVSTSSKPLSIQINDGTDCELSTKKNVEVVSKIPVLRSRSKSKEKCNKSTKSKMAESICHSQFHKSSIEKVPNASYKVPIENEESKNNNTRPNETSSIIGAKQRKNSFESGAATDISNATKYIDELDCCNIYESVKEGSIVDRFSSGYDHNILENPSIKIPWRYTASSSNIILPNDDCLNEKMPFKQPLLRKSIKPSIKHYSRALSSVMHRSSSNSNKSLNSSSDVVSSGTKDSSFIGHSTTVDNTIIKEKSANERPSDKIEKWLTDIRLSQSKVVSPEKWLTDIRLSQSCLNLQNNRNGNVQTKSDNLNVTNSRTLINTDDKEFTEHNSNDSINEKLSSIVIKKSNVTRKPQNQSETNEENREKSKNSVKKKEKKSRKSLRVLLKNDRKCTVHTKQTSPINKSRKKTQSDSEADEVHCERNEENGESIEENDEATKKYIKKIKLKTRKSLRVLLKKENSEKPQMKNQIKSKTNDKKCERNEKNYETEDCDWDDEISTQFFEKQKHVAEIKPQDNEIRQSTRKRERKSTRPNKKTDKGKSTKSVQEESAEENCDKDDEISTQFFEKQKHVADSLCTNLKKNVQEIKPQDNEISQSPRKNERKSGRSNKKTGKGKSTKSIQEESVEENCDRNHEISTQFVETQKNVTDSLSLNLKETANLQEIKLHDNEVGQSSRKRRRTKTGEFRKRNLEKGKSTMPVQEESVEENCDLNYEIEISTQFVKKQKVVTDSIHVNLKKSDTLQETKPQDNEIVQPSRKVGRQKKTGEEGKSTIPLQEESVNIGNTGRPVRNRRPPRPGMYDTVVIDSCRKLDAQLWNCLPKEDKATSKKNKSTGTKKNNFKKPILNKKKLSYSIATNSAISRNSAVPEHSTIPEHSSIPENSSDFPEGVINPVFNNEENRAASEMYTNLSNNNNCQESNDNQLIKFNDFAMPQTQKPIDHDSGTSTMMDEIVNRKNKKSSILTKGLGIHNKSASRKKVNKNTRSIKSLRNRKPSLEDEYRNNESLGMLSPTLEDTSRNGESLGISDQLIEDEYIELTVNKVLNRLKFVEKTPNFAEMADNLIYSDSLDYGSGKSLIYLEIPPCRHKSPHISKNHDVFYVVIEGHGRIIVTRKYSKIEKLSRFFVPKGVSYLIHNDSKTENMLLVCFRVLT</sequence>
<feature type="compositionally biased region" description="Acidic residues" evidence="1">
    <location>
        <begin position="977"/>
        <end position="987"/>
    </location>
</feature>
<evidence type="ECO:0000256" key="1">
    <source>
        <dbReference type="SAM" id="MobiDB-lite"/>
    </source>
</evidence>
<feature type="region of interest" description="Disordered" evidence="1">
    <location>
        <begin position="776"/>
        <end position="861"/>
    </location>
</feature>